<dbReference type="GO" id="GO:0005960">
    <property type="term" value="C:glycine cleavage complex"/>
    <property type="evidence" value="ECO:0007669"/>
    <property type="project" value="TreeGrafter"/>
</dbReference>
<dbReference type="GO" id="GO:0019464">
    <property type="term" value="P:glycine decarboxylation via glycine cleavage system"/>
    <property type="evidence" value="ECO:0007669"/>
    <property type="project" value="TreeGrafter"/>
</dbReference>
<organism evidence="2 3">
    <name type="scientific">Eschrichtius robustus</name>
    <name type="common">California gray whale</name>
    <name type="synonym">Eschrichtius gibbosus</name>
    <dbReference type="NCBI Taxonomy" id="9764"/>
    <lineage>
        <taxon>Eukaryota</taxon>
        <taxon>Metazoa</taxon>
        <taxon>Chordata</taxon>
        <taxon>Craniata</taxon>
        <taxon>Vertebrata</taxon>
        <taxon>Euteleostomi</taxon>
        <taxon>Mammalia</taxon>
        <taxon>Eutheria</taxon>
        <taxon>Laurasiatheria</taxon>
        <taxon>Artiodactyla</taxon>
        <taxon>Whippomorpha</taxon>
        <taxon>Cetacea</taxon>
        <taxon>Mysticeti</taxon>
        <taxon>Eschrichtiidae</taxon>
        <taxon>Eschrichtius</taxon>
    </lineage>
</organism>
<protein>
    <recommendedName>
        <fullName evidence="1">Glycine cleavage system P-protein N-terminal domain-containing protein</fullName>
    </recommendedName>
</protein>
<dbReference type="AlphaFoldDB" id="A0AB34G9F7"/>
<dbReference type="GO" id="GO:0030170">
    <property type="term" value="F:pyridoxal phosphate binding"/>
    <property type="evidence" value="ECO:0007669"/>
    <property type="project" value="TreeGrafter"/>
</dbReference>
<proteinExistence type="predicted"/>
<sequence>MEKNIPASIRLKRPLQMDEPVCGNDILTTLHAISSKNQIWRLYIGMGYYNCSTIAVVQTQAKYAGVLTELKLPHEMDFSGKDVSGVLF</sequence>
<name>A0AB34G9F7_ESCRO</name>
<dbReference type="Proteomes" id="UP001159641">
    <property type="component" value="Unassembled WGS sequence"/>
</dbReference>
<evidence type="ECO:0000259" key="1">
    <source>
        <dbReference type="Pfam" id="PF02347"/>
    </source>
</evidence>
<comment type="caution">
    <text evidence="2">The sequence shown here is derived from an EMBL/GenBank/DDBJ whole genome shotgun (WGS) entry which is preliminary data.</text>
</comment>
<dbReference type="GO" id="GO:0016594">
    <property type="term" value="F:glycine binding"/>
    <property type="evidence" value="ECO:0007669"/>
    <property type="project" value="TreeGrafter"/>
</dbReference>
<dbReference type="InterPro" id="IPR049315">
    <property type="entry name" value="GDC-P_N"/>
</dbReference>
<dbReference type="InterPro" id="IPR020581">
    <property type="entry name" value="GDC_P"/>
</dbReference>
<dbReference type="Pfam" id="PF02347">
    <property type="entry name" value="GDC-P"/>
    <property type="match status" value="1"/>
</dbReference>
<accession>A0AB34G9F7</accession>
<feature type="domain" description="Glycine cleavage system P-protein N-terminal" evidence="1">
    <location>
        <begin position="2"/>
        <end position="58"/>
    </location>
</feature>
<evidence type="ECO:0000313" key="2">
    <source>
        <dbReference type="EMBL" id="KAJ8776068.1"/>
    </source>
</evidence>
<dbReference type="PANTHER" id="PTHR11773:SF1">
    <property type="entry name" value="GLYCINE DEHYDROGENASE (DECARBOXYLATING), MITOCHONDRIAL"/>
    <property type="match status" value="1"/>
</dbReference>
<evidence type="ECO:0000313" key="3">
    <source>
        <dbReference type="Proteomes" id="UP001159641"/>
    </source>
</evidence>
<gene>
    <name evidence="2" type="ORF">J1605_015912</name>
</gene>
<dbReference type="EMBL" id="JAIQCJ010002527">
    <property type="protein sequence ID" value="KAJ8776068.1"/>
    <property type="molecule type" value="Genomic_DNA"/>
</dbReference>
<dbReference type="GO" id="GO:0005739">
    <property type="term" value="C:mitochondrion"/>
    <property type="evidence" value="ECO:0007669"/>
    <property type="project" value="TreeGrafter"/>
</dbReference>
<reference evidence="2 3" key="1">
    <citation type="submission" date="2022-11" db="EMBL/GenBank/DDBJ databases">
        <title>Whole genome sequence of Eschrichtius robustus ER-17-0199.</title>
        <authorList>
            <person name="Bruniche-Olsen A."/>
            <person name="Black A.N."/>
            <person name="Fields C.J."/>
            <person name="Walden K."/>
            <person name="Dewoody J.A."/>
        </authorList>
    </citation>
    <scope>NUCLEOTIDE SEQUENCE [LARGE SCALE GENOMIC DNA]</scope>
    <source>
        <strain evidence="2">ER-17-0199</strain>
        <tissue evidence="2">Blubber</tissue>
    </source>
</reference>
<dbReference type="GO" id="GO:0004375">
    <property type="term" value="F:glycine dehydrogenase (decarboxylating) activity"/>
    <property type="evidence" value="ECO:0007669"/>
    <property type="project" value="InterPro"/>
</dbReference>
<keyword evidence="3" id="KW-1185">Reference proteome</keyword>
<dbReference type="PANTHER" id="PTHR11773">
    <property type="entry name" value="GLYCINE DEHYDROGENASE, DECARBOXYLATING"/>
    <property type="match status" value="1"/>
</dbReference>